<dbReference type="PANTHER" id="PTHR45866">
    <property type="entry name" value="DNA GYRASE/TOPOISOMERASE SUBUNIT B"/>
    <property type="match status" value="1"/>
</dbReference>
<organism evidence="9 10">
    <name type="scientific">Candidatus Hakubella thermalkaliphila</name>
    <dbReference type="NCBI Taxonomy" id="2754717"/>
    <lineage>
        <taxon>Bacteria</taxon>
        <taxon>Bacillati</taxon>
        <taxon>Actinomycetota</taxon>
        <taxon>Actinomycetota incertae sedis</taxon>
        <taxon>Candidatus Hakubellales</taxon>
        <taxon>Candidatus Hakubellaceae</taxon>
        <taxon>Candidatus Hakubella</taxon>
    </lineage>
</organism>
<keyword evidence="5" id="KW-0067">ATP-binding</keyword>
<accession>A0A6V8NXC0</accession>
<dbReference type="AlphaFoldDB" id="A0A6V8NXC0"/>
<evidence type="ECO:0000313" key="10">
    <source>
        <dbReference type="Proteomes" id="UP000585609"/>
    </source>
</evidence>
<dbReference type="SUPFAM" id="SSF55874">
    <property type="entry name" value="ATPase domain of HSP90 chaperone/DNA topoisomerase II/histidine kinase"/>
    <property type="match status" value="1"/>
</dbReference>
<keyword evidence="4" id="KW-0547">Nucleotide-binding</keyword>
<dbReference type="GO" id="GO:0003918">
    <property type="term" value="F:DNA topoisomerase type II (double strand cut, ATP-hydrolyzing) activity"/>
    <property type="evidence" value="ECO:0007669"/>
    <property type="project" value="UniProtKB-EC"/>
</dbReference>
<dbReference type="PANTHER" id="PTHR45866:SF1">
    <property type="entry name" value="DNA GYRASE SUBUNIT B, MITOCHONDRIAL"/>
    <property type="match status" value="1"/>
</dbReference>
<keyword evidence="6" id="KW-0799">Topoisomerase</keyword>
<evidence type="ECO:0000256" key="1">
    <source>
        <dbReference type="ARBA" id="ARBA00000185"/>
    </source>
</evidence>
<evidence type="ECO:0000256" key="2">
    <source>
        <dbReference type="ARBA" id="ARBA00010708"/>
    </source>
</evidence>
<dbReference type="EC" id="5.6.2.2" evidence="3"/>
<dbReference type="GO" id="GO:0003677">
    <property type="term" value="F:DNA binding"/>
    <property type="evidence" value="ECO:0007669"/>
    <property type="project" value="UniProtKB-KW"/>
</dbReference>
<comment type="catalytic activity">
    <reaction evidence="1">
        <text>ATP-dependent breakage, passage and rejoining of double-stranded DNA.</text>
        <dbReference type="EC" id="5.6.2.2"/>
    </reaction>
</comment>
<comment type="similarity">
    <text evidence="2">Belongs to the type II topoisomerase GyrB family.</text>
</comment>
<feature type="non-terminal residue" evidence="9">
    <location>
        <position position="1"/>
    </location>
</feature>
<protein>
    <recommendedName>
        <fullName evidence="3">DNA topoisomerase (ATP-hydrolyzing)</fullName>
        <ecNumber evidence="3">5.6.2.2</ecNumber>
    </recommendedName>
</protein>
<name>A0A6V8NXC0_9ACTN</name>
<dbReference type="Proteomes" id="UP000585609">
    <property type="component" value="Unassembled WGS sequence"/>
</dbReference>
<keyword evidence="8" id="KW-0413">Isomerase</keyword>
<dbReference type="InterPro" id="IPR036890">
    <property type="entry name" value="HATPase_C_sf"/>
</dbReference>
<evidence type="ECO:0000313" key="9">
    <source>
        <dbReference type="EMBL" id="GFP24100.1"/>
    </source>
</evidence>
<gene>
    <name evidence="9" type="ORF">HKBW3S09_01566</name>
</gene>
<dbReference type="Gene3D" id="3.30.565.10">
    <property type="entry name" value="Histidine kinase-like ATPase, C-terminal domain"/>
    <property type="match status" value="1"/>
</dbReference>
<evidence type="ECO:0000256" key="6">
    <source>
        <dbReference type="ARBA" id="ARBA00023029"/>
    </source>
</evidence>
<dbReference type="EMBL" id="BLRW01000337">
    <property type="protein sequence ID" value="GFP24100.1"/>
    <property type="molecule type" value="Genomic_DNA"/>
</dbReference>
<evidence type="ECO:0000256" key="5">
    <source>
        <dbReference type="ARBA" id="ARBA00022840"/>
    </source>
</evidence>
<evidence type="ECO:0000256" key="7">
    <source>
        <dbReference type="ARBA" id="ARBA00023125"/>
    </source>
</evidence>
<dbReference type="GO" id="GO:0005524">
    <property type="term" value="F:ATP binding"/>
    <property type="evidence" value="ECO:0007669"/>
    <property type="project" value="UniProtKB-KW"/>
</dbReference>
<evidence type="ECO:0000256" key="4">
    <source>
        <dbReference type="ARBA" id="ARBA00022741"/>
    </source>
</evidence>
<sequence length="129" mass="14828">VKSLSENPTVEVRIGVPIYRQEYQGGTPKTDRVEVGPTNTHGTIINFRPDPEIFEDLDFKFETLAQRMREMACLTRGRKITLEDRRKGQETQETYHYEGGLKLIMVPWVLVGPTSTRSVLGVPLWYSCR</sequence>
<evidence type="ECO:0000256" key="8">
    <source>
        <dbReference type="ARBA" id="ARBA00023235"/>
    </source>
</evidence>
<comment type="caution">
    <text evidence="9">The sequence shown here is derived from an EMBL/GenBank/DDBJ whole genome shotgun (WGS) entry which is preliminary data.</text>
</comment>
<evidence type="ECO:0000256" key="3">
    <source>
        <dbReference type="ARBA" id="ARBA00012895"/>
    </source>
</evidence>
<reference evidence="9 10" key="1">
    <citation type="journal article" date="2020" name="Front. Microbiol.">
        <title>Single-cell genomics of novel Actinobacteria with the Wood-Ljungdahl pathway discovered in a serpentinizing system.</title>
        <authorList>
            <person name="Merino N."/>
            <person name="Kawai M."/>
            <person name="Boyd E.S."/>
            <person name="Colman D.R."/>
            <person name="McGlynn S.E."/>
            <person name="Nealson K.H."/>
            <person name="Kurokawa K."/>
            <person name="Hongoh Y."/>
        </authorList>
    </citation>
    <scope>NUCLEOTIDE SEQUENCE [LARGE SCALE GENOMIC DNA]</scope>
    <source>
        <strain evidence="9 10">S09_30</strain>
    </source>
</reference>
<keyword evidence="7" id="KW-0238">DNA-binding</keyword>
<proteinExistence type="inferred from homology"/>